<feature type="compositionally biased region" description="Gly residues" evidence="1">
    <location>
        <begin position="279"/>
        <end position="290"/>
    </location>
</feature>
<feature type="compositionally biased region" description="Low complexity" evidence="1">
    <location>
        <begin position="264"/>
        <end position="278"/>
    </location>
</feature>
<evidence type="ECO:0000313" key="3">
    <source>
        <dbReference type="Proteomes" id="UP000026962"/>
    </source>
</evidence>
<name>A0A0E0LGM0_ORYPU</name>
<evidence type="ECO:0000256" key="1">
    <source>
        <dbReference type="SAM" id="MobiDB-lite"/>
    </source>
</evidence>
<dbReference type="eggNOG" id="ENOG502QRNR">
    <property type="taxonomic scope" value="Eukaryota"/>
</dbReference>
<dbReference type="Gramene" id="OPUNC07G01680.1">
    <property type="protein sequence ID" value="OPUNC07G01680.1"/>
    <property type="gene ID" value="OPUNC07G01680"/>
</dbReference>
<dbReference type="PANTHER" id="PTHR21477">
    <property type="entry name" value="ZGC:172139"/>
    <property type="match status" value="1"/>
</dbReference>
<sequence>MSRVPHPNPNSGRRRRAMDRLLAFSRRRRRRWLAWAGAAAVAYLVYHHPAVAARRRRIARVASALASLADAVAAVASDLAAFLRSDSDAIPPTVRQLSKLASSPEASASASALSGALTTGVLSGYATAVASSGDEVTFSDRLLDRILSPSGERLASAVAGSFGSQLVLAYYSAPSDPSSGSSSPSWVDVVTTGSCRRAIRSWVEVFTATAVGVFIDKTIHINTYDQLFAAATNPSYGARLQKLLVALCNASMEALVKTSHSVLSNPNPNSNSNRNGNNNGSGGGNGNGGDGEGWVETVSSALAVPSNRRLVLDLTGRATFEAVRSFLEFVMWRLHEGARAGGDAAIGAGLCALRHMSERSMVIAAICIALCLHVLNGTWLMARPEPASVDQSAPLSRTPNPYRINKLVTETRYGHHTHIVVDGQVISIVTVMQAGKQLAL</sequence>
<dbReference type="AlphaFoldDB" id="A0A0E0LGM0"/>
<feature type="region of interest" description="Disordered" evidence="1">
    <location>
        <begin position="261"/>
        <end position="290"/>
    </location>
</feature>
<proteinExistence type="predicted"/>
<dbReference type="OMA" id="MWRLHEG"/>
<reference evidence="2" key="2">
    <citation type="submission" date="2018-05" db="EMBL/GenBank/DDBJ databases">
        <title>OpunRS2 (Oryza punctata Reference Sequence Version 2).</title>
        <authorList>
            <person name="Zhang J."/>
            <person name="Kudrna D."/>
            <person name="Lee S."/>
            <person name="Talag J."/>
            <person name="Welchert J."/>
            <person name="Wing R.A."/>
        </authorList>
    </citation>
    <scope>NUCLEOTIDE SEQUENCE [LARGE SCALE GENOMIC DNA]</scope>
</reference>
<dbReference type="HOGENOM" id="CLU_038216_0_0_1"/>
<reference evidence="2" key="1">
    <citation type="submission" date="2015-04" db="UniProtKB">
        <authorList>
            <consortium name="EnsemblPlants"/>
        </authorList>
    </citation>
    <scope>IDENTIFICATION</scope>
</reference>
<keyword evidence="3" id="KW-1185">Reference proteome</keyword>
<dbReference type="Proteomes" id="UP000026962">
    <property type="component" value="Chromosome 7"/>
</dbReference>
<protein>
    <submittedName>
        <fullName evidence="2">Uncharacterized protein</fullName>
    </submittedName>
</protein>
<dbReference type="STRING" id="4537.A0A0E0LGM0"/>
<evidence type="ECO:0000313" key="2">
    <source>
        <dbReference type="EnsemblPlants" id="OPUNC07G01680.1"/>
    </source>
</evidence>
<organism evidence="2">
    <name type="scientific">Oryza punctata</name>
    <name type="common">Red rice</name>
    <dbReference type="NCBI Taxonomy" id="4537"/>
    <lineage>
        <taxon>Eukaryota</taxon>
        <taxon>Viridiplantae</taxon>
        <taxon>Streptophyta</taxon>
        <taxon>Embryophyta</taxon>
        <taxon>Tracheophyta</taxon>
        <taxon>Spermatophyta</taxon>
        <taxon>Magnoliopsida</taxon>
        <taxon>Liliopsida</taxon>
        <taxon>Poales</taxon>
        <taxon>Poaceae</taxon>
        <taxon>BOP clade</taxon>
        <taxon>Oryzoideae</taxon>
        <taxon>Oryzeae</taxon>
        <taxon>Oryzinae</taxon>
        <taxon>Oryza</taxon>
    </lineage>
</organism>
<dbReference type="PANTHER" id="PTHR21477:SF24">
    <property type="entry name" value="OS07G0124000 PROTEIN"/>
    <property type="match status" value="1"/>
</dbReference>
<accession>A0A0E0LGM0</accession>
<dbReference type="EnsemblPlants" id="OPUNC07G01680.1">
    <property type="protein sequence ID" value="OPUNC07G01680.1"/>
    <property type="gene ID" value="OPUNC07G01680"/>
</dbReference>
<dbReference type="InterPro" id="IPR019141">
    <property type="entry name" value="DUF2045"/>
</dbReference>